<keyword evidence="2" id="KW-1185">Reference proteome</keyword>
<dbReference type="Proteomes" id="UP000008311">
    <property type="component" value="Unassembled WGS sequence"/>
</dbReference>
<dbReference type="InParanoid" id="B9S629"/>
<sequence>MVLDELDMINGEDGIDGSGLVIKMEVMIGVSIRKMVAIAVVSMVKTLAMGAVVKWHMAYLLEKIEFDLFELWWKTILFWWRRCVCCGEINAIHKIDPDRFGYFDLVDEVQKLESKDDAGVMEILDHIRLGNGIINCYMDGGSCLKEVACDDRNEQGVKEVSVNVDNGHGDQKVVDDYDGLKVIFDDVGDEGKRGRPVKKPT</sequence>
<evidence type="ECO:0000313" key="1">
    <source>
        <dbReference type="EMBL" id="EEF40938.1"/>
    </source>
</evidence>
<evidence type="ECO:0000313" key="2">
    <source>
        <dbReference type="Proteomes" id="UP000008311"/>
    </source>
</evidence>
<dbReference type="AlphaFoldDB" id="B9S629"/>
<reference evidence="2" key="1">
    <citation type="journal article" date="2010" name="Nat. Biotechnol.">
        <title>Draft genome sequence of the oilseed species Ricinus communis.</title>
        <authorList>
            <person name="Chan A.P."/>
            <person name="Crabtree J."/>
            <person name="Zhao Q."/>
            <person name="Lorenzi H."/>
            <person name="Orvis J."/>
            <person name="Puiu D."/>
            <person name="Melake-Berhan A."/>
            <person name="Jones K.M."/>
            <person name="Redman J."/>
            <person name="Chen G."/>
            <person name="Cahoon E.B."/>
            <person name="Gedil M."/>
            <person name="Stanke M."/>
            <person name="Haas B.J."/>
            <person name="Wortman J.R."/>
            <person name="Fraser-Liggett C.M."/>
            <person name="Ravel J."/>
            <person name="Rabinowicz P.D."/>
        </authorList>
    </citation>
    <scope>NUCLEOTIDE SEQUENCE [LARGE SCALE GENOMIC DNA]</scope>
    <source>
        <strain evidence="2">cv. Hale</strain>
    </source>
</reference>
<proteinExistence type="predicted"/>
<protein>
    <submittedName>
        <fullName evidence="1">Uncharacterized protein</fullName>
    </submittedName>
</protein>
<accession>B9S629</accession>
<organism evidence="1 2">
    <name type="scientific">Ricinus communis</name>
    <name type="common">Castor bean</name>
    <dbReference type="NCBI Taxonomy" id="3988"/>
    <lineage>
        <taxon>Eukaryota</taxon>
        <taxon>Viridiplantae</taxon>
        <taxon>Streptophyta</taxon>
        <taxon>Embryophyta</taxon>
        <taxon>Tracheophyta</taxon>
        <taxon>Spermatophyta</taxon>
        <taxon>Magnoliopsida</taxon>
        <taxon>eudicotyledons</taxon>
        <taxon>Gunneridae</taxon>
        <taxon>Pentapetalae</taxon>
        <taxon>rosids</taxon>
        <taxon>fabids</taxon>
        <taxon>Malpighiales</taxon>
        <taxon>Euphorbiaceae</taxon>
        <taxon>Acalyphoideae</taxon>
        <taxon>Acalypheae</taxon>
        <taxon>Ricinus</taxon>
    </lineage>
</organism>
<name>B9S629_RICCO</name>
<gene>
    <name evidence="1" type="ORF">RCOM_1063370</name>
</gene>
<dbReference type="EMBL" id="EQ973877">
    <property type="protein sequence ID" value="EEF40938.1"/>
    <property type="molecule type" value="Genomic_DNA"/>
</dbReference>